<dbReference type="AlphaFoldDB" id="A0A2M6W0V9"/>
<dbReference type="Proteomes" id="UP000229362">
    <property type="component" value="Unassembled WGS sequence"/>
</dbReference>
<feature type="non-terminal residue" evidence="12">
    <location>
        <position position="1"/>
    </location>
</feature>
<dbReference type="EC" id="6.1.1.4" evidence="2"/>
<evidence type="ECO:0000256" key="7">
    <source>
        <dbReference type="ARBA" id="ARBA00022917"/>
    </source>
</evidence>
<dbReference type="EMBL" id="PFBZ01000144">
    <property type="protein sequence ID" value="PIT86408.1"/>
    <property type="molecule type" value="Genomic_DNA"/>
</dbReference>
<dbReference type="GO" id="GO:0004823">
    <property type="term" value="F:leucine-tRNA ligase activity"/>
    <property type="evidence" value="ECO:0007669"/>
    <property type="project" value="UniProtKB-EC"/>
</dbReference>
<dbReference type="GO" id="GO:0006429">
    <property type="term" value="P:leucyl-tRNA aminoacylation"/>
    <property type="evidence" value="ECO:0007669"/>
    <property type="project" value="InterPro"/>
</dbReference>
<evidence type="ECO:0000256" key="3">
    <source>
        <dbReference type="ARBA" id="ARBA00022490"/>
    </source>
</evidence>
<dbReference type="InterPro" id="IPR014729">
    <property type="entry name" value="Rossmann-like_a/b/a_fold"/>
</dbReference>
<keyword evidence="8" id="KW-0030">Aminoacyl-tRNA synthetase</keyword>
<evidence type="ECO:0000256" key="8">
    <source>
        <dbReference type="ARBA" id="ARBA00023146"/>
    </source>
</evidence>
<organism evidence="12 13">
    <name type="scientific">Candidatus Magasanikbacteria bacterium CG10_big_fil_rev_8_21_14_0_10_43_6</name>
    <dbReference type="NCBI Taxonomy" id="1974650"/>
    <lineage>
        <taxon>Bacteria</taxon>
        <taxon>Candidatus Magasanikiibacteriota</taxon>
    </lineage>
</organism>
<evidence type="ECO:0000256" key="4">
    <source>
        <dbReference type="ARBA" id="ARBA00022598"/>
    </source>
</evidence>
<feature type="domain" description="Methionyl/Valyl/Leucyl/Isoleucyl-tRNA synthetase anticodon-binding" evidence="11">
    <location>
        <begin position="131"/>
        <end position="243"/>
    </location>
</feature>
<keyword evidence="4 12" id="KW-0436">Ligase</keyword>
<keyword evidence="7" id="KW-0648">Protein biosynthesis</keyword>
<dbReference type="FunFam" id="1.10.730.10:FF:000011">
    <property type="entry name" value="Leucine--tRNA ligase chloroplastic/mitochondrial"/>
    <property type="match status" value="1"/>
</dbReference>
<gene>
    <name evidence="12" type="ORF">COU33_03335</name>
</gene>
<dbReference type="PANTHER" id="PTHR43740">
    <property type="entry name" value="LEUCYL-TRNA SYNTHETASE"/>
    <property type="match status" value="1"/>
</dbReference>
<dbReference type="SUPFAM" id="SSF47323">
    <property type="entry name" value="Anticodon-binding domain of a subclass of class I aminoacyl-tRNA synthetases"/>
    <property type="match status" value="1"/>
</dbReference>
<dbReference type="Gene3D" id="1.10.730.10">
    <property type="entry name" value="Isoleucyl-tRNA Synthetase, Domain 1"/>
    <property type="match status" value="1"/>
</dbReference>
<protein>
    <recommendedName>
        <fullName evidence="2">leucine--tRNA ligase</fullName>
        <ecNumber evidence="2">6.1.1.4</ecNumber>
    </recommendedName>
</protein>
<dbReference type="SUPFAM" id="SSF52374">
    <property type="entry name" value="Nucleotidylyl transferase"/>
    <property type="match status" value="1"/>
</dbReference>
<evidence type="ECO:0000256" key="5">
    <source>
        <dbReference type="ARBA" id="ARBA00022741"/>
    </source>
</evidence>
<keyword evidence="5" id="KW-0547">Nucleotide-binding</keyword>
<dbReference type="InterPro" id="IPR009080">
    <property type="entry name" value="tRNAsynth_Ia_anticodon-bd"/>
</dbReference>
<dbReference type="Pfam" id="PF00133">
    <property type="entry name" value="tRNA-synt_1"/>
    <property type="match status" value="1"/>
</dbReference>
<evidence type="ECO:0000256" key="1">
    <source>
        <dbReference type="ARBA" id="ARBA00005594"/>
    </source>
</evidence>
<evidence type="ECO:0000313" key="12">
    <source>
        <dbReference type="EMBL" id="PIT86408.1"/>
    </source>
</evidence>
<dbReference type="InterPro" id="IPR002300">
    <property type="entry name" value="aa-tRNA-synth_Ia"/>
</dbReference>
<keyword evidence="6" id="KW-0067">ATP-binding</keyword>
<comment type="similarity">
    <text evidence="1">Belongs to the class-I aminoacyl-tRNA synthetase family.</text>
</comment>
<reference evidence="13" key="1">
    <citation type="submission" date="2017-09" db="EMBL/GenBank/DDBJ databases">
        <title>Depth-based differentiation of microbial function through sediment-hosted aquifers and enrichment of novel symbionts in the deep terrestrial subsurface.</title>
        <authorList>
            <person name="Probst A.J."/>
            <person name="Ladd B."/>
            <person name="Jarett J.K."/>
            <person name="Geller-Mcgrath D.E."/>
            <person name="Sieber C.M.K."/>
            <person name="Emerson J.B."/>
            <person name="Anantharaman K."/>
            <person name="Thomas B.C."/>
            <person name="Malmstrom R."/>
            <person name="Stieglmeier M."/>
            <person name="Klingl A."/>
            <person name="Woyke T."/>
            <person name="Ryan C.M."/>
            <person name="Banfield J.F."/>
        </authorList>
    </citation>
    <scope>NUCLEOTIDE SEQUENCE [LARGE SCALE GENOMIC DNA]</scope>
</reference>
<evidence type="ECO:0000256" key="9">
    <source>
        <dbReference type="ARBA" id="ARBA00047469"/>
    </source>
</evidence>
<dbReference type="GO" id="GO:0005524">
    <property type="term" value="F:ATP binding"/>
    <property type="evidence" value="ECO:0007669"/>
    <property type="project" value="UniProtKB-KW"/>
</dbReference>
<evidence type="ECO:0000259" key="10">
    <source>
        <dbReference type="Pfam" id="PF00133"/>
    </source>
</evidence>
<accession>A0A2M6W0V9</accession>
<evidence type="ECO:0000256" key="2">
    <source>
        <dbReference type="ARBA" id="ARBA00013164"/>
    </source>
</evidence>
<dbReference type="PANTHER" id="PTHR43740:SF2">
    <property type="entry name" value="LEUCINE--TRNA LIGASE, MITOCHONDRIAL"/>
    <property type="match status" value="1"/>
</dbReference>
<dbReference type="Gene3D" id="3.40.50.620">
    <property type="entry name" value="HUPs"/>
    <property type="match status" value="1"/>
</dbReference>
<dbReference type="GO" id="GO:0005829">
    <property type="term" value="C:cytosol"/>
    <property type="evidence" value="ECO:0007669"/>
    <property type="project" value="TreeGrafter"/>
</dbReference>
<name>A0A2M6W0V9_9BACT</name>
<dbReference type="InterPro" id="IPR002302">
    <property type="entry name" value="Leu-tRNA-ligase"/>
</dbReference>
<dbReference type="FunFam" id="3.10.20.590:FF:000001">
    <property type="entry name" value="Leucine--tRNA ligase"/>
    <property type="match status" value="1"/>
</dbReference>
<evidence type="ECO:0000313" key="13">
    <source>
        <dbReference type="Proteomes" id="UP000229362"/>
    </source>
</evidence>
<dbReference type="Pfam" id="PF08264">
    <property type="entry name" value="Anticodon_1"/>
    <property type="match status" value="1"/>
</dbReference>
<comment type="caution">
    <text evidence="12">The sequence shown here is derived from an EMBL/GenBank/DDBJ whole genome shotgun (WGS) entry which is preliminary data.</text>
</comment>
<feature type="domain" description="Aminoacyl-tRNA synthetase class Ia" evidence="10">
    <location>
        <begin position="3"/>
        <end position="87"/>
    </location>
</feature>
<dbReference type="Gene3D" id="3.10.20.590">
    <property type="match status" value="1"/>
</dbReference>
<comment type="catalytic activity">
    <reaction evidence="9">
        <text>tRNA(Leu) + L-leucine + ATP = L-leucyl-tRNA(Leu) + AMP + diphosphate</text>
        <dbReference type="Rhea" id="RHEA:11688"/>
        <dbReference type="Rhea" id="RHEA-COMP:9613"/>
        <dbReference type="Rhea" id="RHEA-COMP:9622"/>
        <dbReference type="ChEBI" id="CHEBI:30616"/>
        <dbReference type="ChEBI" id="CHEBI:33019"/>
        <dbReference type="ChEBI" id="CHEBI:57427"/>
        <dbReference type="ChEBI" id="CHEBI:78442"/>
        <dbReference type="ChEBI" id="CHEBI:78494"/>
        <dbReference type="ChEBI" id="CHEBI:456215"/>
        <dbReference type="EC" id="6.1.1.4"/>
    </reaction>
</comment>
<proteinExistence type="inferred from homology"/>
<evidence type="ECO:0000256" key="6">
    <source>
        <dbReference type="ARBA" id="ARBA00022840"/>
    </source>
</evidence>
<dbReference type="InterPro" id="IPR013155">
    <property type="entry name" value="M/V/L/I-tRNA-synth_anticd-bd"/>
</dbReference>
<keyword evidence="3" id="KW-0963">Cytoplasm</keyword>
<sequence length="281" mass="31975">EALKKWMPVDFYLGGEEHVNGHLLYSRFFTKVLFDAGYIDFDEPFSKHRHQGLILGEDNRKMSKRWGNVINPTDIVKEFGADTCRMYEMFMGPLEAAKPWSTGGVKGVRRFLDKVWNLQERVSDTEPSVDMVALLHKTIKKVTEDTSTLQFNTAIAKMMELINVWGKEEKIAKHHFEMCILLLAPYAPHVAEEMWAALGHEDTVAGQSWPTYDETFLVEDTITLAVQVNGKLRATMDVSVDMSEEDIIAHALKEENVLKWLEGKAPKKVIYVSGKLVSIVV</sequence>
<evidence type="ECO:0000259" key="11">
    <source>
        <dbReference type="Pfam" id="PF08264"/>
    </source>
</evidence>
<dbReference type="CDD" id="cd07958">
    <property type="entry name" value="Anticodon_Ia_Leu_BEm"/>
    <property type="match status" value="1"/>
</dbReference>